<dbReference type="CDD" id="cd14722">
    <property type="entry name" value="bZIP_ATF3"/>
    <property type="match status" value="1"/>
</dbReference>
<evidence type="ECO:0000256" key="2">
    <source>
        <dbReference type="ARBA" id="ARBA00023125"/>
    </source>
</evidence>
<dbReference type="InterPro" id="IPR000837">
    <property type="entry name" value="AP-1"/>
</dbReference>
<dbReference type="SMART" id="SM00338">
    <property type="entry name" value="BRLZ"/>
    <property type="match status" value="1"/>
</dbReference>
<evidence type="ECO:0000256" key="5">
    <source>
        <dbReference type="SAM" id="MobiDB-lite"/>
    </source>
</evidence>
<protein>
    <submittedName>
        <fullName evidence="7">Putative activating transcription factor 3</fullName>
    </submittedName>
</protein>
<evidence type="ECO:0000313" key="7">
    <source>
        <dbReference type="EMBL" id="JAB55675.1"/>
    </source>
</evidence>
<dbReference type="PROSITE" id="PS00036">
    <property type="entry name" value="BZIP_BASIC"/>
    <property type="match status" value="1"/>
</dbReference>
<feature type="region of interest" description="Disordered" evidence="5">
    <location>
        <begin position="349"/>
        <end position="417"/>
    </location>
</feature>
<dbReference type="Gene3D" id="1.20.5.170">
    <property type="match status" value="1"/>
</dbReference>
<feature type="region of interest" description="Disordered" evidence="5">
    <location>
        <begin position="137"/>
        <end position="205"/>
    </location>
</feature>
<dbReference type="PANTHER" id="PTHR23351">
    <property type="entry name" value="FOS TRANSCRIPTION FACTOR-RELATED"/>
    <property type="match status" value="1"/>
</dbReference>
<dbReference type="PANTHER" id="PTHR23351:SF24">
    <property type="entry name" value="ACTIVATING TRANSCRIPTION FACTOR 3-RELATED"/>
    <property type="match status" value="1"/>
</dbReference>
<proteinExistence type="evidence at transcript level"/>
<organism evidence="7">
    <name type="scientific">Corethrella appendiculata</name>
    <dbReference type="NCBI Taxonomy" id="1370023"/>
    <lineage>
        <taxon>Eukaryota</taxon>
        <taxon>Metazoa</taxon>
        <taxon>Ecdysozoa</taxon>
        <taxon>Arthropoda</taxon>
        <taxon>Hexapoda</taxon>
        <taxon>Insecta</taxon>
        <taxon>Pterygota</taxon>
        <taxon>Neoptera</taxon>
        <taxon>Endopterygota</taxon>
        <taxon>Diptera</taxon>
        <taxon>Nematocera</taxon>
        <taxon>Culicoidea</taxon>
        <taxon>Chaoboridae</taxon>
        <taxon>Corethrella</taxon>
    </lineage>
</organism>
<feature type="compositionally biased region" description="Low complexity" evidence="5">
    <location>
        <begin position="358"/>
        <end position="371"/>
    </location>
</feature>
<evidence type="ECO:0000256" key="4">
    <source>
        <dbReference type="SAM" id="Coils"/>
    </source>
</evidence>
<keyword evidence="1" id="KW-0805">Transcription regulation</keyword>
<feature type="region of interest" description="Disordered" evidence="5">
    <location>
        <begin position="69"/>
        <end position="124"/>
    </location>
</feature>
<dbReference type="PROSITE" id="PS50217">
    <property type="entry name" value="BZIP"/>
    <property type="match status" value="1"/>
</dbReference>
<feature type="compositionally biased region" description="Low complexity" evidence="5">
    <location>
        <begin position="163"/>
        <end position="174"/>
    </location>
</feature>
<sequence>MYNLNVSLTAPPLLGIDSGICTTTPRTPEILNSLMAMTNPLEYSFPSTPATGSPSTATILTDNSTISNLQQQSPIASSATTATSHHTTNGHLSMSHTDSHSNSSDSPLDSPAGPPSTPSVQQTRSQLIKAGVKLLIQNKRKHSGGESSDGNETIYRVRRDTRISTSATTATTDQTSDDEFECSGGNKMGKLTPEDEDRRKRRRERNKIAATKCRMKKRERTVNLVNESEALETQNKDLKSQVNELENQKRKLIELLQAHRPECVHQKGYQPLPSLSTITNNNCKYLDDLNYLEQNEVKYSQCLKTQQQQQAQTNELPPGYCKSSPTEIGFVMSPDSGFVKSPSSDFMDVGSNFHQQKTSTPSSSSSTTTTSDYIPNCETTATSTVLPPVTTAVPSSSPLQSNTRKTNKNKSPIVLPTHCHPADNEFITLKNELIDTNSPYTSVQSADRFLFDNTIDSFNNNNTLSPNLNSNNNSNNNNINNNEDKLTSLVALKDNTTSISASATNVNALLEFNGTFDTIIKASSSYNLLSQNHNHNNNHFRLSNNNNNNNINININNNITINNNNNHNDFLILSDTSDTQFTDLDSGVTSYTNIITNGSCLA</sequence>
<name>U5EER6_9DIPT</name>
<dbReference type="AlphaFoldDB" id="U5EER6"/>
<dbReference type="InterPro" id="IPR004827">
    <property type="entry name" value="bZIP"/>
</dbReference>
<dbReference type="GO" id="GO:0005634">
    <property type="term" value="C:nucleus"/>
    <property type="evidence" value="ECO:0007669"/>
    <property type="project" value="TreeGrafter"/>
</dbReference>
<keyword evidence="3" id="KW-0804">Transcription</keyword>
<dbReference type="GO" id="GO:0000978">
    <property type="term" value="F:RNA polymerase II cis-regulatory region sequence-specific DNA binding"/>
    <property type="evidence" value="ECO:0007669"/>
    <property type="project" value="TreeGrafter"/>
</dbReference>
<reference evidence="7" key="1">
    <citation type="journal article" date="2014" name="Insect Biochem. Mol. Biol.">
        <title>An insight into the sialome of the frog biting fly, Corethrella appendiculata.</title>
        <authorList>
            <person name="Ribeiro J.M.C."/>
            <person name="Chagas A.C."/>
            <person name="Pham V.M."/>
            <person name="Lounibos L.P."/>
            <person name="Calvo E."/>
        </authorList>
    </citation>
    <scope>NUCLEOTIDE SEQUENCE</scope>
    <source>
        <tissue evidence="7">Salivary glands</tissue>
    </source>
</reference>
<keyword evidence="4" id="KW-0175">Coiled coil</keyword>
<dbReference type="EMBL" id="GANO01004196">
    <property type="protein sequence ID" value="JAB55675.1"/>
    <property type="molecule type" value="mRNA"/>
</dbReference>
<evidence type="ECO:0000259" key="6">
    <source>
        <dbReference type="PROSITE" id="PS50217"/>
    </source>
</evidence>
<dbReference type="PRINTS" id="PR00042">
    <property type="entry name" value="LEUZIPPRFOS"/>
</dbReference>
<accession>U5EER6</accession>
<feature type="domain" description="BZIP" evidence="6">
    <location>
        <begin position="196"/>
        <end position="259"/>
    </location>
</feature>
<dbReference type="Pfam" id="PF00170">
    <property type="entry name" value="bZIP_1"/>
    <property type="match status" value="1"/>
</dbReference>
<keyword evidence="2" id="KW-0238">DNA-binding</keyword>
<dbReference type="SUPFAM" id="SSF57959">
    <property type="entry name" value="Leucine zipper domain"/>
    <property type="match status" value="1"/>
</dbReference>
<evidence type="ECO:0000256" key="1">
    <source>
        <dbReference type="ARBA" id="ARBA00023015"/>
    </source>
</evidence>
<feature type="compositionally biased region" description="Low complexity" evidence="5">
    <location>
        <begin position="76"/>
        <end position="111"/>
    </location>
</feature>
<evidence type="ECO:0000256" key="3">
    <source>
        <dbReference type="ARBA" id="ARBA00023163"/>
    </source>
</evidence>
<dbReference type="GO" id="GO:0000981">
    <property type="term" value="F:DNA-binding transcription factor activity, RNA polymerase II-specific"/>
    <property type="evidence" value="ECO:0007669"/>
    <property type="project" value="TreeGrafter"/>
</dbReference>
<feature type="compositionally biased region" description="Low complexity" evidence="5">
    <location>
        <begin position="379"/>
        <end position="399"/>
    </location>
</feature>
<dbReference type="InterPro" id="IPR046347">
    <property type="entry name" value="bZIP_sf"/>
</dbReference>
<feature type="coiled-coil region" evidence="4">
    <location>
        <begin position="221"/>
        <end position="258"/>
    </location>
</feature>